<evidence type="ECO:0008006" key="3">
    <source>
        <dbReference type="Google" id="ProtNLM"/>
    </source>
</evidence>
<dbReference type="RefSeq" id="WP_165495805.1">
    <property type="nucleotide sequence ID" value="NZ_SJDL01000038.1"/>
</dbReference>
<keyword evidence="2" id="KW-1185">Reference proteome</keyword>
<comment type="caution">
    <text evidence="1">The sequence shown here is derived from an EMBL/GenBank/DDBJ whole genome shotgun (WGS) entry which is preliminary data.</text>
</comment>
<dbReference type="PROSITE" id="PS51257">
    <property type="entry name" value="PROKAR_LIPOPROTEIN"/>
    <property type="match status" value="1"/>
</dbReference>
<accession>A0ABY1ZFI7</accession>
<reference evidence="1 2" key="1">
    <citation type="submission" date="2019-02" db="EMBL/GenBank/DDBJ databases">
        <title>Marinobacter halodurans sp. nov., a marine bacterium isolated from sea tidal flat.</title>
        <authorList>
            <person name="Yoo Y."/>
            <person name="Lee D.W."/>
            <person name="Kim B.S."/>
            <person name="Kim J.-J."/>
        </authorList>
    </citation>
    <scope>NUCLEOTIDE SEQUENCE [LARGE SCALE GENOMIC DNA]</scope>
    <source>
        <strain evidence="1 2">YJ-S3-2</strain>
    </source>
</reference>
<dbReference type="Proteomes" id="UP000313645">
    <property type="component" value="Unassembled WGS sequence"/>
</dbReference>
<evidence type="ECO:0000313" key="1">
    <source>
        <dbReference type="EMBL" id="TBW49805.1"/>
    </source>
</evidence>
<sequence length="335" mass="35962">MNKTFLALTTSLAVLAGCGGGDGSDGGSTADCGSQYNPATSVQASFSSFDVSEPERLDRHMFLDVIAGVQPEPGSANETYGRMVADDVFGQTAHFNGGQPTSGATAYTSVRNPLDLINLVIGEGTIDNFNVGRRYISTCIDAGNAAQYSTSANDRNILFQENQDGEVTDTYNYPVLTWVYSPDEANKVIRVVRYQGRSGDSLITAAVGVQFDDLAFTAVGFNPPELLTASFTADNSEERLGLQQDFLGPDRDEWIRSSDNTFDFADQTGVDCARVVIDYAQQQAEVFTSTCSLSGSDCDDPAKRQTGYTRTNDYCGNFEDGTGTSYATQAVSGRQ</sequence>
<name>A0ABY1ZFI7_9GAMM</name>
<gene>
    <name evidence="1" type="ORF">EZI54_19005</name>
</gene>
<protein>
    <recommendedName>
        <fullName evidence="3">Lipoprotein</fullName>
    </recommendedName>
</protein>
<organism evidence="1 2">
    <name type="scientific">Marinobacter halodurans</name>
    <dbReference type="NCBI Taxonomy" id="2528979"/>
    <lineage>
        <taxon>Bacteria</taxon>
        <taxon>Pseudomonadati</taxon>
        <taxon>Pseudomonadota</taxon>
        <taxon>Gammaproteobacteria</taxon>
        <taxon>Pseudomonadales</taxon>
        <taxon>Marinobacteraceae</taxon>
        <taxon>Marinobacter</taxon>
    </lineage>
</organism>
<proteinExistence type="predicted"/>
<evidence type="ECO:0000313" key="2">
    <source>
        <dbReference type="Proteomes" id="UP000313645"/>
    </source>
</evidence>
<dbReference type="EMBL" id="SJDL01000038">
    <property type="protein sequence ID" value="TBW49805.1"/>
    <property type="molecule type" value="Genomic_DNA"/>
</dbReference>